<dbReference type="EMBL" id="CP036282">
    <property type="protein sequence ID" value="QDL53449.1"/>
    <property type="molecule type" value="Genomic_DNA"/>
</dbReference>
<proteinExistence type="predicted"/>
<dbReference type="GO" id="GO:0015562">
    <property type="term" value="F:efflux transmembrane transporter activity"/>
    <property type="evidence" value="ECO:0007669"/>
    <property type="project" value="InterPro"/>
</dbReference>
<name>A0A515ELE9_9BURK</name>
<organism evidence="3 4">
    <name type="scientific">Rhodoferax aquaticus</name>
    <dbReference type="NCBI Taxonomy" id="2527691"/>
    <lineage>
        <taxon>Bacteria</taxon>
        <taxon>Pseudomonadati</taxon>
        <taxon>Pseudomonadota</taxon>
        <taxon>Betaproteobacteria</taxon>
        <taxon>Burkholderiales</taxon>
        <taxon>Comamonadaceae</taxon>
        <taxon>Rhodoferax</taxon>
    </lineage>
</organism>
<evidence type="ECO:0000256" key="2">
    <source>
        <dbReference type="SAM" id="SignalP"/>
    </source>
</evidence>
<evidence type="ECO:0000256" key="1">
    <source>
        <dbReference type="SAM" id="Coils"/>
    </source>
</evidence>
<dbReference type="Proteomes" id="UP000317365">
    <property type="component" value="Chromosome"/>
</dbReference>
<protein>
    <submittedName>
        <fullName evidence="3">TolC family protein</fullName>
    </submittedName>
</protein>
<evidence type="ECO:0000313" key="3">
    <source>
        <dbReference type="EMBL" id="QDL53449.1"/>
    </source>
</evidence>
<dbReference type="RefSeq" id="WP_142809344.1">
    <property type="nucleotide sequence ID" value="NZ_CP036282.1"/>
</dbReference>
<accession>A0A515ELE9</accession>
<dbReference type="Gene3D" id="1.20.1600.10">
    <property type="entry name" value="Outer membrane efflux proteins (OEP)"/>
    <property type="match status" value="1"/>
</dbReference>
<dbReference type="AlphaFoldDB" id="A0A515ELE9"/>
<feature type="chain" id="PRO_5021756384" evidence="2">
    <location>
        <begin position="37"/>
        <end position="414"/>
    </location>
</feature>
<reference evidence="4" key="2">
    <citation type="journal article" date="2020" name="Int. J. Syst. Evol. Microbiol.">
        <title>Genomic insights into a novel species Rhodoferax aquaticus sp. nov., isolated from freshwater.</title>
        <authorList>
            <person name="Li T."/>
            <person name="Zhuo Y."/>
            <person name="Jin C.Z."/>
            <person name="Wu X."/>
            <person name="Ko S.R."/>
            <person name="Jin F.J."/>
            <person name="Ahn C.Y."/>
            <person name="Oh H.M."/>
            <person name="Lee H.G."/>
            <person name="Jin L."/>
        </authorList>
    </citation>
    <scope>NUCLEOTIDE SEQUENCE [LARGE SCALE GENOMIC DNA]</scope>
    <source>
        <strain evidence="4">Gr-4</strain>
    </source>
</reference>
<sequence length="414" mass="44391">MSTPSLCGPRTHRHTLATALGAMVLSTWMGASSAHAQASAPDRGVRTLHAQVADKALSLQSLGANPHSPAVAVLLPHPAQESAHLKRLLAQVRQRPMDADTAVKLALLNNPTLQVEMGHAGLDLTDASPAHNPAKRQLQETVTVLSAQVLSAWVNAVAAQQTVQSLQEAKATAEAAGELSRRMTQVGNASKLAQAKQQAQVSEASIQLARAQMQAFAAKEALIQLLGLWGLDTQFELPTALPELPERPTELPNMEADVLNARVALNLQTAQWQQKRRTPQPASADALWDAMGDAASVRVAAVQARSEAREAYYRYRSTYDLAQHYQNEVLPLQQFIQDELVLRYNGMLVSVFESLAQSQTLSQTKASATDAQRDFWLAHIGLAALLRGVSAERGSLAEGNSANRTTTASGSGGH</sequence>
<dbReference type="KEGG" id="rhg:EXZ61_04240"/>
<dbReference type="SUPFAM" id="SSF56954">
    <property type="entry name" value="Outer membrane efflux proteins (OEP)"/>
    <property type="match status" value="1"/>
</dbReference>
<evidence type="ECO:0000313" key="4">
    <source>
        <dbReference type="Proteomes" id="UP000317365"/>
    </source>
</evidence>
<keyword evidence="2" id="KW-0732">Signal</keyword>
<keyword evidence="4" id="KW-1185">Reference proteome</keyword>
<keyword evidence="1" id="KW-0175">Coiled coil</keyword>
<feature type="coiled-coil region" evidence="1">
    <location>
        <begin position="156"/>
        <end position="212"/>
    </location>
</feature>
<reference evidence="4" key="1">
    <citation type="submission" date="2019-02" db="EMBL/GenBank/DDBJ databases">
        <title>Complete genome sequence of Rhodoferax sp. Gr-4.</title>
        <authorList>
            <person name="Jin L."/>
        </authorList>
    </citation>
    <scope>NUCLEOTIDE SEQUENCE [LARGE SCALE GENOMIC DNA]</scope>
    <source>
        <strain evidence="4">Gr-4</strain>
    </source>
</reference>
<gene>
    <name evidence="3" type="ORF">EXZ61_04240</name>
</gene>
<feature type="signal peptide" evidence="2">
    <location>
        <begin position="1"/>
        <end position="36"/>
    </location>
</feature>